<reference evidence="5 6" key="1">
    <citation type="journal article" date="2015" name="Genome Biol. Evol.">
        <title>Comparative Genomics of a Bacterivorous Green Alga Reveals Evolutionary Causalities and Consequences of Phago-Mixotrophic Mode of Nutrition.</title>
        <authorList>
            <person name="Burns J.A."/>
            <person name="Paasch A."/>
            <person name="Narechania A."/>
            <person name="Kim E."/>
        </authorList>
    </citation>
    <scope>NUCLEOTIDE SEQUENCE [LARGE SCALE GENOMIC DNA]</scope>
    <source>
        <strain evidence="5 6">PLY_AMNH</strain>
    </source>
</reference>
<evidence type="ECO:0000256" key="1">
    <source>
        <dbReference type="ARBA" id="ARBA00004430"/>
    </source>
</evidence>
<dbReference type="SUPFAM" id="SSF48452">
    <property type="entry name" value="TPR-like"/>
    <property type="match status" value="1"/>
</dbReference>
<dbReference type="SUPFAM" id="SSF53474">
    <property type="entry name" value="alpha/beta-Hydrolases"/>
    <property type="match status" value="1"/>
</dbReference>
<protein>
    <recommendedName>
        <fullName evidence="4">Serine hydrolase domain-containing protein</fullName>
    </recommendedName>
</protein>
<sequence>MYAYDSLAQTVAAKARHSPDEEDLAWPYRLFLYLSLVNSEDITLFSEGLRSLAQLRKGPRINVDVANHISDTVRKVGGRHEGLLLRFGRYPHRNQVLGRQCTTSELIFMQGEKPLWMRNELGSDAEAKSQLSQSRRKGKPLKILVLHGNRQSANFFAKKTKKILSGLFPNVSLRFVQAPHAAPPPAEAGVTAAKSESSRQWFNATDSDPDSIQYVGLEQSIQYIDSIVSAEGPFEGVVGFSQGSCMAGILAALQAKGSPLVKHLNLRFCICISGFYCRDARTPFRHLHLQEVPELHEPGLVEISAECILLPSFHCWGTRDTHVENWRSDALSQCFKEAVVATHDGAHFSPGHWPVKAMAEWLGGVPGLSGAPSEEEPASHQSAGDGDAPAESLPDKLQLTRQHNAPSFMCTDLRECAPLTPRGLHHGGALLQSRFWGEHVLRAASKAQVVLDPVAAGVTMAQATQFVEEMMTELVAEEAKHMAQDLLVLSWCVYPVSHMHSPGCRKRSNPQQLKMGELSRWLWAAVARTHTDLVAAMLADTLPSWGHWTDLKSLALLLASSLEDREASTTDARPPPPTTRPALAPAHRLPSLPRHHRPPPMTPRLSPPTTTEGMPSTNETTPSTTDTSSSSTDQHRCALIQYSPLAYDPASTSSSRTWQQRLHAAIVDVFACQLSQDIHTLHHSKEGLEGSHPPVLAVPTDCAMHAPRLHSPLEKHTHLARHVAARLQVLREGVLKYGANSAYTHALQELGKMREAADPQRLAREEAMRRADWALETFGARSDEEFQALLSKPLHTHVLHPEPEPVEVSTASQLAPVHEFLRSVPGSLGCSPLAAHGGVDGGNAEFAAPAKPNQVFTRGTMCTDGRLDMCKQVIGPAGVTDLIQSLEADGSGARRVKHILLGNNIAGHELGPGIAGVITRKASAVTTWYIAGNRLDGPAVAPLCNALRLDTWVKQLWLKRNPLKSAGALQVASMLAFNTHLQVLDLANCGLLDEGAQSVLRSLDSNPASGLRHLYLNGNGLMLASVGSVCELLTSGKCKLQSLGLGCNRIGDQGAALLADALSFPECDALIRLDISSAGIGPQGAASLGRMLMRNTRLLHLDVGYVRMTKPLFELPNRIRAEGAAALAAGLESNSSLLSLSVLHNSIELGGLEPFCRMLERNSTLVRLDLEQSGMVSTLEDKMLRSEIKAALSTNLGHLDQDAKAKVHDVLWPAHLEEVASVYRLE</sequence>
<dbReference type="Gene3D" id="3.80.10.10">
    <property type="entry name" value="Ribonuclease Inhibitor"/>
    <property type="match status" value="3"/>
</dbReference>
<dbReference type="InterPro" id="IPR001611">
    <property type="entry name" value="Leu-rich_rpt"/>
</dbReference>
<dbReference type="Pfam" id="PF06041">
    <property type="entry name" value="DUF924"/>
    <property type="match status" value="1"/>
</dbReference>
<dbReference type="GO" id="GO:0005634">
    <property type="term" value="C:nucleus"/>
    <property type="evidence" value="ECO:0007669"/>
    <property type="project" value="TreeGrafter"/>
</dbReference>
<feature type="region of interest" description="Disordered" evidence="3">
    <location>
        <begin position="565"/>
        <end position="633"/>
    </location>
</feature>
<dbReference type="InterPro" id="IPR010323">
    <property type="entry name" value="DUF924"/>
</dbReference>
<dbReference type="SMART" id="SM00368">
    <property type="entry name" value="LRR_RI"/>
    <property type="match status" value="7"/>
</dbReference>
<dbReference type="InterPro" id="IPR011990">
    <property type="entry name" value="TPR-like_helical_dom_sf"/>
</dbReference>
<dbReference type="GO" id="GO:0005930">
    <property type="term" value="C:axoneme"/>
    <property type="evidence" value="ECO:0007669"/>
    <property type="project" value="UniProtKB-SubCell"/>
</dbReference>
<proteinExistence type="predicted"/>
<dbReference type="EMBL" id="LGRX02027572">
    <property type="protein sequence ID" value="KAK3249176.1"/>
    <property type="molecule type" value="Genomic_DNA"/>
</dbReference>
<evidence type="ECO:0000256" key="3">
    <source>
        <dbReference type="SAM" id="MobiDB-lite"/>
    </source>
</evidence>
<keyword evidence="2" id="KW-0378">Hydrolase</keyword>
<keyword evidence="6" id="KW-1185">Reference proteome</keyword>
<comment type="subcellular location">
    <subcellularLocation>
        <location evidence="1">Cytoplasm</location>
        <location evidence="1">Cytoskeleton</location>
        <location evidence="1">Cilium axoneme</location>
    </subcellularLocation>
</comment>
<dbReference type="InterPro" id="IPR029058">
    <property type="entry name" value="AB_hydrolase_fold"/>
</dbReference>
<accession>A0AAE0C649</accession>
<name>A0AAE0C649_9CHLO</name>
<evidence type="ECO:0000313" key="6">
    <source>
        <dbReference type="Proteomes" id="UP001190700"/>
    </source>
</evidence>
<dbReference type="PANTHER" id="PTHR48070:SF6">
    <property type="entry name" value="ESTERASE OVCA2"/>
    <property type="match status" value="1"/>
</dbReference>
<evidence type="ECO:0000256" key="2">
    <source>
        <dbReference type="ARBA" id="ARBA00022801"/>
    </source>
</evidence>
<feature type="compositionally biased region" description="Low complexity" evidence="3">
    <location>
        <begin position="607"/>
        <end position="632"/>
    </location>
</feature>
<dbReference type="InterPro" id="IPR032675">
    <property type="entry name" value="LRR_dom_sf"/>
</dbReference>
<dbReference type="Proteomes" id="UP001190700">
    <property type="component" value="Unassembled WGS sequence"/>
</dbReference>
<dbReference type="AlphaFoldDB" id="A0AAE0C649"/>
<dbReference type="GO" id="GO:0016787">
    <property type="term" value="F:hydrolase activity"/>
    <property type="evidence" value="ECO:0007669"/>
    <property type="project" value="UniProtKB-KW"/>
</dbReference>
<dbReference type="SUPFAM" id="SSF52047">
    <property type="entry name" value="RNI-like"/>
    <property type="match status" value="1"/>
</dbReference>
<dbReference type="Pfam" id="PF03959">
    <property type="entry name" value="FSH1"/>
    <property type="match status" value="1"/>
</dbReference>
<comment type="caution">
    <text evidence="5">The sequence shown here is derived from an EMBL/GenBank/DDBJ whole genome shotgun (WGS) entry which is preliminary data.</text>
</comment>
<dbReference type="Gene3D" id="1.25.40.10">
    <property type="entry name" value="Tetratricopeptide repeat domain"/>
    <property type="match status" value="1"/>
</dbReference>
<dbReference type="InterPro" id="IPR005645">
    <property type="entry name" value="FSH-like_dom"/>
</dbReference>
<evidence type="ECO:0000259" key="4">
    <source>
        <dbReference type="Pfam" id="PF03959"/>
    </source>
</evidence>
<dbReference type="Gene3D" id="3.40.50.1820">
    <property type="entry name" value="alpha/beta hydrolase"/>
    <property type="match status" value="1"/>
</dbReference>
<gene>
    <name evidence="5" type="ORF">CYMTET_41386</name>
</gene>
<feature type="region of interest" description="Disordered" evidence="3">
    <location>
        <begin position="366"/>
        <end position="392"/>
    </location>
</feature>
<feature type="domain" description="Serine hydrolase" evidence="4">
    <location>
        <begin position="139"/>
        <end position="351"/>
    </location>
</feature>
<feature type="compositionally biased region" description="Low complexity" evidence="3">
    <location>
        <begin position="580"/>
        <end position="592"/>
    </location>
</feature>
<dbReference type="PANTHER" id="PTHR48070">
    <property type="entry name" value="ESTERASE OVCA2"/>
    <property type="match status" value="1"/>
</dbReference>
<dbReference type="InterPro" id="IPR050593">
    <property type="entry name" value="LovG"/>
</dbReference>
<evidence type="ECO:0000313" key="5">
    <source>
        <dbReference type="EMBL" id="KAK3249176.1"/>
    </source>
</evidence>
<organism evidence="5 6">
    <name type="scientific">Cymbomonas tetramitiformis</name>
    <dbReference type="NCBI Taxonomy" id="36881"/>
    <lineage>
        <taxon>Eukaryota</taxon>
        <taxon>Viridiplantae</taxon>
        <taxon>Chlorophyta</taxon>
        <taxon>Pyramimonadophyceae</taxon>
        <taxon>Pyramimonadales</taxon>
        <taxon>Pyramimonadaceae</taxon>
        <taxon>Cymbomonas</taxon>
    </lineage>
</organism>
<dbReference type="Pfam" id="PF13516">
    <property type="entry name" value="LRR_6"/>
    <property type="match status" value="2"/>
</dbReference>